<evidence type="ECO:0000313" key="1">
    <source>
        <dbReference type="EMBL" id="CAG8686871.1"/>
    </source>
</evidence>
<comment type="caution">
    <text evidence="1">The sequence shown here is derived from an EMBL/GenBank/DDBJ whole genome shotgun (WGS) entry which is preliminary data.</text>
</comment>
<reference evidence="1" key="1">
    <citation type="submission" date="2021-06" db="EMBL/GenBank/DDBJ databases">
        <authorList>
            <person name="Kallberg Y."/>
            <person name="Tangrot J."/>
            <person name="Rosling A."/>
        </authorList>
    </citation>
    <scope>NUCLEOTIDE SEQUENCE</scope>
    <source>
        <strain evidence="1">28 12/20/2015</strain>
    </source>
</reference>
<dbReference type="EMBL" id="CAJVPW010019798">
    <property type="protein sequence ID" value="CAG8686871.1"/>
    <property type="molecule type" value="Genomic_DNA"/>
</dbReference>
<accession>A0ACA9P0Q3</accession>
<protein>
    <submittedName>
        <fullName evidence="1">1958_t:CDS:1</fullName>
    </submittedName>
</protein>
<evidence type="ECO:0000313" key="2">
    <source>
        <dbReference type="Proteomes" id="UP000789366"/>
    </source>
</evidence>
<keyword evidence="2" id="KW-1185">Reference proteome</keyword>
<sequence length="83" mass="9865">KDQERQQWYRKQKINEQAVLDITPIKQLPINNVQELMQYDRQLLGEFCNYIAKLKNSHCLTCNEYFSTINLAGSECQCCYNDK</sequence>
<organism evidence="1 2">
    <name type="scientific">Cetraspora pellucida</name>
    <dbReference type="NCBI Taxonomy" id="1433469"/>
    <lineage>
        <taxon>Eukaryota</taxon>
        <taxon>Fungi</taxon>
        <taxon>Fungi incertae sedis</taxon>
        <taxon>Mucoromycota</taxon>
        <taxon>Glomeromycotina</taxon>
        <taxon>Glomeromycetes</taxon>
        <taxon>Diversisporales</taxon>
        <taxon>Gigasporaceae</taxon>
        <taxon>Cetraspora</taxon>
    </lineage>
</organism>
<name>A0ACA9P0Q3_9GLOM</name>
<dbReference type="Proteomes" id="UP000789366">
    <property type="component" value="Unassembled WGS sequence"/>
</dbReference>
<gene>
    <name evidence="1" type="ORF">SPELUC_LOCUS10509</name>
</gene>
<feature type="non-terminal residue" evidence="1">
    <location>
        <position position="1"/>
    </location>
</feature>
<proteinExistence type="predicted"/>
<feature type="non-terminal residue" evidence="1">
    <location>
        <position position="83"/>
    </location>
</feature>